<evidence type="ECO:0000313" key="8">
    <source>
        <dbReference type="Proteomes" id="UP000429607"/>
    </source>
</evidence>
<dbReference type="PIRSF" id="PIRSF029958">
    <property type="entry name" value="Necrosis-inducing_protein"/>
    <property type="match status" value="1"/>
</dbReference>
<sequence length="281" mass="31924">MRWAAQLANVDFTSQKPHCAAQVYQYTSTTSSKFNHEVVRLTFLAAVASLVAIHAEVTYINHDRVQPFPQPKPTTDSEKAAVKYKPRLHVSYGCQPYPAVQADGAVSAGLRGTGPANGECTGSTLGSQVYARSDWYKDKWAIMYAWYLPKGQYDRYRRRHFWEVAVVWLDNPSPENSTMLGVSLNSVWRLKTYTPVEAKYLDGARVKLESYGGWTYPRPKLQLTEQAGGTQALITWEQLTDEARDALRNANFDARPIKIGTWQMPLKDEAFYDRLEDAWPF</sequence>
<reference evidence="7 9" key="1">
    <citation type="submission" date="2018-08" db="EMBL/GenBank/DDBJ databases">
        <title>Genomic investigation of the strawberry pathogen Phytophthora fragariae indicates pathogenicity is determined by transcriptional variation in three key races.</title>
        <authorList>
            <person name="Adams T.M."/>
            <person name="Armitage A.D."/>
            <person name="Sobczyk M.K."/>
            <person name="Bates H.J."/>
            <person name="Dunwell J.M."/>
            <person name="Nellist C.F."/>
            <person name="Harrison R.J."/>
        </authorList>
    </citation>
    <scope>NUCLEOTIDE SEQUENCE [LARGE SCALE GENOMIC DNA]</scope>
    <source>
        <strain evidence="6 8">SCRP249</strain>
        <strain evidence="5 10">SCRP324</strain>
        <strain evidence="7 9">SCRP333</strain>
    </source>
</reference>
<name>A0A6A4F673_9STRA</name>
<comment type="subcellular location">
    <subcellularLocation>
        <location evidence="1">Secreted</location>
    </subcellularLocation>
</comment>
<evidence type="ECO:0000313" key="7">
    <source>
        <dbReference type="EMBL" id="KAE9337234.1"/>
    </source>
</evidence>
<evidence type="ECO:0000313" key="9">
    <source>
        <dbReference type="Proteomes" id="UP000434957"/>
    </source>
</evidence>
<dbReference type="PANTHER" id="PTHR33657:SF8">
    <property type="entry name" value="DOMAIN PROTEIN, PUTATIVE (AFU_ORTHOLOGUE AFUA_5G00600)-RELATED"/>
    <property type="match status" value="1"/>
</dbReference>
<dbReference type="InterPro" id="IPR008701">
    <property type="entry name" value="NPP1"/>
</dbReference>
<dbReference type="Proteomes" id="UP000434957">
    <property type="component" value="Unassembled WGS sequence"/>
</dbReference>
<gene>
    <name evidence="6" type="ORF">PR001_g12016</name>
    <name evidence="5" type="ORF">PR002_g12019</name>
    <name evidence="7" type="ORF">PR003_g12109</name>
</gene>
<protein>
    <recommendedName>
        <fullName evidence="11">Necrosis inducing protein NPP1 type</fullName>
    </recommendedName>
</protein>
<keyword evidence="3" id="KW-0964">Secreted</keyword>
<keyword evidence="9" id="KW-1185">Reference proteome</keyword>
<comment type="similarity">
    <text evidence="2">Belongs to the Necrosis inducing protein (NPP1) family.</text>
</comment>
<dbReference type="EMBL" id="QXFU01000741">
    <property type="protein sequence ID" value="KAE9022263.1"/>
    <property type="molecule type" value="Genomic_DNA"/>
</dbReference>
<evidence type="ECO:0000313" key="6">
    <source>
        <dbReference type="EMBL" id="KAE9027268.1"/>
    </source>
</evidence>
<dbReference type="OrthoDB" id="107775at2759"/>
<dbReference type="Pfam" id="PF05630">
    <property type="entry name" value="NPP1"/>
    <property type="match status" value="1"/>
</dbReference>
<evidence type="ECO:0000313" key="10">
    <source>
        <dbReference type="Proteomes" id="UP000435112"/>
    </source>
</evidence>
<accession>A0A6A4F673</accession>
<dbReference type="EMBL" id="QXFT01000716">
    <property type="protein sequence ID" value="KAE9337234.1"/>
    <property type="molecule type" value="Genomic_DNA"/>
</dbReference>
<organism evidence="7 9">
    <name type="scientific">Phytophthora rubi</name>
    <dbReference type="NCBI Taxonomy" id="129364"/>
    <lineage>
        <taxon>Eukaryota</taxon>
        <taxon>Sar</taxon>
        <taxon>Stramenopiles</taxon>
        <taxon>Oomycota</taxon>
        <taxon>Peronosporomycetes</taxon>
        <taxon>Peronosporales</taxon>
        <taxon>Peronosporaceae</taxon>
        <taxon>Phytophthora</taxon>
    </lineage>
</organism>
<dbReference type="Proteomes" id="UP000435112">
    <property type="component" value="Unassembled WGS sequence"/>
</dbReference>
<evidence type="ECO:0000256" key="2">
    <source>
        <dbReference type="ARBA" id="ARBA00009520"/>
    </source>
</evidence>
<dbReference type="PANTHER" id="PTHR33657">
    <property type="entry name" value="DOMAIN PROTEIN, PUTATIVE (AFU_ORTHOLOGUE AFUA_5G00600)-RELATED"/>
    <property type="match status" value="1"/>
</dbReference>
<evidence type="ECO:0000256" key="1">
    <source>
        <dbReference type="ARBA" id="ARBA00004613"/>
    </source>
</evidence>
<dbReference type="EMBL" id="QXFV01000763">
    <property type="protein sequence ID" value="KAE9027268.1"/>
    <property type="molecule type" value="Genomic_DNA"/>
</dbReference>
<evidence type="ECO:0000256" key="4">
    <source>
        <dbReference type="ARBA" id="ARBA00023026"/>
    </source>
</evidence>
<dbReference type="Proteomes" id="UP000429607">
    <property type="component" value="Unassembled WGS sequence"/>
</dbReference>
<proteinExistence type="inferred from homology"/>
<keyword evidence="4" id="KW-0843">Virulence</keyword>
<evidence type="ECO:0000313" key="5">
    <source>
        <dbReference type="EMBL" id="KAE9022263.1"/>
    </source>
</evidence>
<dbReference type="AlphaFoldDB" id="A0A6A4F673"/>
<evidence type="ECO:0008006" key="11">
    <source>
        <dbReference type="Google" id="ProtNLM"/>
    </source>
</evidence>
<dbReference type="GO" id="GO:0005576">
    <property type="term" value="C:extracellular region"/>
    <property type="evidence" value="ECO:0007669"/>
    <property type="project" value="UniProtKB-SubCell"/>
</dbReference>
<comment type="caution">
    <text evidence="7">The sequence shown here is derived from an EMBL/GenBank/DDBJ whole genome shotgun (WGS) entry which is preliminary data.</text>
</comment>
<evidence type="ECO:0000256" key="3">
    <source>
        <dbReference type="ARBA" id="ARBA00022525"/>
    </source>
</evidence>